<evidence type="ECO:0000256" key="8">
    <source>
        <dbReference type="ARBA" id="ARBA00022777"/>
    </source>
</evidence>
<reference evidence="14" key="1">
    <citation type="submission" date="2022-07" db="EMBL/GenBank/DDBJ databases">
        <authorList>
            <person name="Trinca V."/>
            <person name="Uliana J.V.C."/>
            <person name="Torres T.T."/>
            <person name="Ward R.J."/>
            <person name="Monesi N."/>
        </authorList>
    </citation>
    <scope>NUCLEOTIDE SEQUENCE</scope>
    <source>
        <strain evidence="14">HSMRA1968</strain>
        <tissue evidence="14">Whole embryos</tissue>
    </source>
</reference>
<dbReference type="PROSITE" id="PS50011">
    <property type="entry name" value="PROTEIN_KINASE_DOM"/>
    <property type="match status" value="1"/>
</dbReference>
<dbReference type="PROSITE" id="PS50082">
    <property type="entry name" value="WD_REPEATS_2"/>
    <property type="match status" value="2"/>
</dbReference>
<dbReference type="InterPro" id="IPR000719">
    <property type="entry name" value="Prot_kinase_dom"/>
</dbReference>
<keyword evidence="15" id="KW-1185">Reference proteome</keyword>
<evidence type="ECO:0000256" key="2">
    <source>
        <dbReference type="ARBA" id="ARBA00012513"/>
    </source>
</evidence>
<keyword evidence="8" id="KW-0418">Kinase</keyword>
<keyword evidence="6" id="KW-0677">Repeat</keyword>
<dbReference type="InterPro" id="IPR015943">
    <property type="entry name" value="WD40/YVTN_repeat-like_dom_sf"/>
</dbReference>
<dbReference type="GO" id="GO:0034272">
    <property type="term" value="C:phosphatidylinositol 3-kinase complex, class III, type II"/>
    <property type="evidence" value="ECO:0007669"/>
    <property type="project" value="TreeGrafter"/>
</dbReference>
<dbReference type="PANTHER" id="PTHR17583">
    <property type="entry name" value="PHOSPHOINOSITIDE 3-KINASE REGULATORY SUBUNIT 4"/>
    <property type="match status" value="1"/>
</dbReference>
<dbReference type="PROSITE" id="PS50294">
    <property type="entry name" value="WD_REPEATS_REGION"/>
    <property type="match status" value="2"/>
</dbReference>
<evidence type="ECO:0000256" key="3">
    <source>
        <dbReference type="ARBA" id="ARBA00022527"/>
    </source>
</evidence>
<dbReference type="FunFam" id="1.10.510.10:FF:000497">
    <property type="entry name" value="Phosphoinositide 3-kinase regulatory subunit"/>
    <property type="match status" value="1"/>
</dbReference>
<dbReference type="InterPro" id="IPR021133">
    <property type="entry name" value="HEAT_type_2"/>
</dbReference>
<dbReference type="GO" id="GO:0006623">
    <property type="term" value="P:protein targeting to vacuole"/>
    <property type="evidence" value="ECO:0007669"/>
    <property type="project" value="TreeGrafter"/>
</dbReference>
<feature type="repeat" description="WD" evidence="11">
    <location>
        <begin position="953"/>
        <end position="986"/>
    </location>
</feature>
<dbReference type="Pfam" id="PF00069">
    <property type="entry name" value="Pkinase"/>
    <property type="match status" value="1"/>
</dbReference>
<dbReference type="GO" id="GO:0005524">
    <property type="term" value="F:ATP binding"/>
    <property type="evidence" value="ECO:0007669"/>
    <property type="project" value="UniProtKB-KW"/>
</dbReference>
<dbReference type="GO" id="GO:0071561">
    <property type="term" value="C:nucleus-vacuole junction"/>
    <property type="evidence" value="ECO:0007669"/>
    <property type="project" value="TreeGrafter"/>
</dbReference>
<dbReference type="InterPro" id="IPR011009">
    <property type="entry name" value="Kinase-like_dom_sf"/>
</dbReference>
<dbReference type="GO" id="GO:0016236">
    <property type="term" value="P:macroautophagy"/>
    <property type="evidence" value="ECO:0007669"/>
    <property type="project" value="InterPro"/>
</dbReference>
<dbReference type="InterPro" id="IPR020472">
    <property type="entry name" value="WD40_PAC1"/>
</dbReference>
<gene>
    <name evidence="14" type="primary">PIK3R4</name>
    <name evidence="14" type="ORF">Bhyg_10582</name>
</gene>
<dbReference type="PROSITE" id="PS50077">
    <property type="entry name" value="HEAT_REPEAT"/>
    <property type="match status" value="1"/>
</dbReference>
<dbReference type="GO" id="GO:0005770">
    <property type="term" value="C:late endosome"/>
    <property type="evidence" value="ECO:0007669"/>
    <property type="project" value="TreeGrafter"/>
</dbReference>
<dbReference type="GO" id="GO:0045324">
    <property type="term" value="P:late endosome to vacuole transport"/>
    <property type="evidence" value="ECO:0007669"/>
    <property type="project" value="InterPro"/>
</dbReference>
<dbReference type="PRINTS" id="PR00320">
    <property type="entry name" value="GPROTEINBRPT"/>
</dbReference>
<feature type="repeat" description="HEAT" evidence="10">
    <location>
        <begin position="473"/>
        <end position="503"/>
    </location>
</feature>
<evidence type="ECO:0000259" key="13">
    <source>
        <dbReference type="PROSITE" id="PS50011"/>
    </source>
</evidence>
<dbReference type="SUPFAM" id="SSF56112">
    <property type="entry name" value="Protein kinase-like (PK-like)"/>
    <property type="match status" value="1"/>
</dbReference>
<evidence type="ECO:0000256" key="7">
    <source>
        <dbReference type="ARBA" id="ARBA00022741"/>
    </source>
</evidence>
<dbReference type="InterPro" id="IPR016024">
    <property type="entry name" value="ARM-type_fold"/>
</dbReference>
<dbReference type="CDD" id="cd13980">
    <property type="entry name" value="STKc_Vps15"/>
    <property type="match status" value="1"/>
</dbReference>
<feature type="domain" description="Protein kinase" evidence="13">
    <location>
        <begin position="29"/>
        <end position="333"/>
    </location>
</feature>
<keyword evidence="7" id="KW-0547">Nucleotide-binding</keyword>
<dbReference type="EC" id="2.7.11.1" evidence="2"/>
<dbReference type="InterPro" id="IPR045162">
    <property type="entry name" value="Vps15-like"/>
</dbReference>
<dbReference type="SMART" id="SM00220">
    <property type="entry name" value="S_TKc"/>
    <property type="match status" value="1"/>
</dbReference>
<dbReference type="GO" id="GO:0004674">
    <property type="term" value="F:protein serine/threonine kinase activity"/>
    <property type="evidence" value="ECO:0007669"/>
    <property type="project" value="UniProtKB-KW"/>
</dbReference>
<dbReference type="SUPFAM" id="SSF48371">
    <property type="entry name" value="ARM repeat"/>
    <property type="match status" value="1"/>
</dbReference>
<dbReference type="Gene3D" id="2.130.10.10">
    <property type="entry name" value="YVTN repeat-like/Quinoprotein amine dehydrogenase"/>
    <property type="match status" value="2"/>
</dbReference>
<dbReference type="FunFam" id="1.25.10.10:FF:000342">
    <property type="entry name" value="Serine/threonine-protein kinase VPS15"/>
    <property type="match status" value="1"/>
</dbReference>
<accession>A0A9Q0MTS8</accession>
<dbReference type="InterPro" id="IPR008271">
    <property type="entry name" value="Ser/Thr_kinase_AS"/>
</dbReference>
<feature type="repeat" description="WD" evidence="11">
    <location>
        <begin position="1337"/>
        <end position="1371"/>
    </location>
</feature>
<dbReference type="InterPro" id="IPR036322">
    <property type="entry name" value="WD40_repeat_dom_sf"/>
</dbReference>
<dbReference type="Pfam" id="PF00400">
    <property type="entry name" value="WD40"/>
    <property type="match status" value="2"/>
</dbReference>
<keyword evidence="3" id="KW-0723">Serine/threonine-protein kinase</keyword>
<dbReference type="PROSITE" id="PS00108">
    <property type="entry name" value="PROTEIN_KINASE_ST"/>
    <property type="match status" value="1"/>
</dbReference>
<dbReference type="Proteomes" id="UP001151699">
    <property type="component" value="Chromosome X"/>
</dbReference>
<dbReference type="PANTHER" id="PTHR17583:SF0">
    <property type="entry name" value="PHOSPHOINOSITIDE 3-KINASE REGULATORY SUBUNIT 4"/>
    <property type="match status" value="1"/>
</dbReference>
<proteinExistence type="predicted"/>
<dbReference type="InterPro" id="IPR001680">
    <property type="entry name" value="WD40_rpt"/>
</dbReference>
<evidence type="ECO:0000256" key="11">
    <source>
        <dbReference type="PROSITE-ProRule" id="PRU00221"/>
    </source>
</evidence>
<dbReference type="Pfam" id="PF22956">
    <property type="entry name" value="VPS15-like_hel"/>
    <property type="match status" value="1"/>
</dbReference>
<evidence type="ECO:0000256" key="5">
    <source>
        <dbReference type="ARBA" id="ARBA00022679"/>
    </source>
</evidence>
<evidence type="ECO:0000313" key="15">
    <source>
        <dbReference type="Proteomes" id="UP001151699"/>
    </source>
</evidence>
<keyword evidence="9" id="KW-0067">ATP-binding</keyword>
<dbReference type="OrthoDB" id="242910at2759"/>
<dbReference type="Gene3D" id="1.10.510.10">
    <property type="entry name" value="Transferase(Phosphotransferase) domain 1"/>
    <property type="match status" value="1"/>
</dbReference>
<dbReference type="SUPFAM" id="SSF50978">
    <property type="entry name" value="WD40 repeat-like"/>
    <property type="match status" value="1"/>
</dbReference>
<evidence type="ECO:0000256" key="1">
    <source>
        <dbReference type="ARBA" id="ARBA00004419"/>
    </source>
</evidence>
<dbReference type="SMART" id="SM00320">
    <property type="entry name" value="WD40"/>
    <property type="match status" value="6"/>
</dbReference>
<dbReference type="GO" id="GO:0005776">
    <property type="term" value="C:autophagosome"/>
    <property type="evidence" value="ECO:0007669"/>
    <property type="project" value="UniProtKB-SubCell"/>
</dbReference>
<keyword evidence="5" id="KW-0808">Transferase</keyword>
<evidence type="ECO:0000256" key="12">
    <source>
        <dbReference type="SAM" id="MobiDB-lite"/>
    </source>
</evidence>
<organism evidence="14 15">
    <name type="scientific">Pseudolycoriella hygida</name>
    <dbReference type="NCBI Taxonomy" id="35572"/>
    <lineage>
        <taxon>Eukaryota</taxon>
        <taxon>Metazoa</taxon>
        <taxon>Ecdysozoa</taxon>
        <taxon>Arthropoda</taxon>
        <taxon>Hexapoda</taxon>
        <taxon>Insecta</taxon>
        <taxon>Pterygota</taxon>
        <taxon>Neoptera</taxon>
        <taxon>Endopterygota</taxon>
        <taxon>Diptera</taxon>
        <taxon>Nematocera</taxon>
        <taxon>Sciaroidea</taxon>
        <taxon>Sciaridae</taxon>
        <taxon>Pseudolycoriella</taxon>
    </lineage>
</organism>
<evidence type="ECO:0000256" key="10">
    <source>
        <dbReference type="PROSITE-ProRule" id="PRU00103"/>
    </source>
</evidence>
<dbReference type="InterPro" id="IPR011989">
    <property type="entry name" value="ARM-like"/>
</dbReference>
<comment type="caution">
    <text evidence="14">The sequence shown here is derived from an EMBL/GenBank/DDBJ whole genome shotgun (WGS) entry which is preliminary data.</text>
</comment>
<sequence>MGNQLVGVAPSQIYPVEHYLMGSTFESDLQFESSMGSTRFFKVARARSDEGLIVVKVFVKHDPSLPLEAHAERLEFIKKSLANAVNCLPFQRVVLTEKAGLIMREYVKHSLYDKVSTRPFLTTLEKKWITFQVLCALHQCHKQKICHGDIKLENILITSWNWILLSDFASFKPTYLPEDNPADYTYFFDTSRRRTCYIAPERFVKSFSSDTNAQRNLSGENTIISESIVDQSVRDGPYYTGNLLPEMDIFSAGCALLELWCEGAAPFEFSQLLAYRSGDLELVKKHLKGIENDNLRNLIASMISRNPKERKSAEIYLDQERGRLFPEYFYSFLQSYMQMMSSIPLKSPDDKIMCLHTDLEFIIQTLTNNGKDTDSPEGAMDNDGLIIITTVATSCIRGLHHCSSKLLCLEILQQLAMYTTSETILDRILPYVLHLANDSAQRVRVNALNTLTICLCLVKELPRSDANVFPEYILPSIAPLATDSSTMVRVAYAKNIANLAETAVRFLEQTQLNSPTEMPAHRYEFELSALHEMLTLTVSNLLTDSQAIVKQTLIESGITKLCVFFGRQKANDLILSHMITFLNDKDDKNLRGSFFDCIVGVAAFVGWQCSDILIPLLQQGLTDLDEFVIAKSIRATTALTELGLIQKTGLAKFISDCACYLNHPNLWIRHEICGLISTAARTFGAIDVQCKIMPAISYHLRTPLIQVEKTEILFDCLNKPIPRNIYDTVLKFSDIEQFMAILERRREARTAVAEGVITQYGDISESLRAFFRRLKSESFNELAEAQLLSIKSYLLKLNKYRSAFGRIKERDGRICLDATPGICQEYFLTEKIRKSGKQSDNDQNSDWHHMFTIDQSTTPSPPTNESVGMINSPLSSATHMPTTSSSSLVEYSMPERSFLQVKTSQCRKELETLQKRIKMRYQQMSTIQDFHSSMYVKDFAPNWRLKGTLVAHLHEHKASVNKLVNLKSNGNFFVSGSTDGTVRLWDCNRLNGCQSINRSRQIYSANIPIYSMAACDNGQSLAVAGKDGTILLLRIDPNSSKMALQEAKHLDRPSLNGNFDYGPVVDMQPLDQGNQSLIVYATLYGSIVCWDLRMPTNAWQLQSDLTHGVMTSFCVDPTSSWLATGTSGGKHICWDLRFRLSIGKYYIYNLSSDYLQIVLISATISHPLTSRIRKLVPHPTEPSWLISAAHGNNEVSIWNIESGFRESVLWGSSSPPLSKESTSSTRPVCEKPYLSTFPPTVCGLVAGTVDRSPFILTGGSDQRIRYWDLAVPENSSLVVPAARDMTDTAVTYSEQRIDGTRVLIEKQNSILSSTMACGPIGRSSEEEQPRSGPDSPSPGHNDMITDLLICKTAKQMFVASSSCDGVIKLWK</sequence>
<evidence type="ECO:0000313" key="14">
    <source>
        <dbReference type="EMBL" id="KAJ6637851.1"/>
    </source>
</evidence>
<evidence type="ECO:0000256" key="4">
    <source>
        <dbReference type="ARBA" id="ARBA00022574"/>
    </source>
</evidence>
<feature type="region of interest" description="Disordered" evidence="12">
    <location>
        <begin position="1314"/>
        <end position="1343"/>
    </location>
</feature>
<protein>
    <recommendedName>
        <fullName evidence="2">non-specific serine/threonine protein kinase</fullName>
        <ecNumber evidence="2">2.7.11.1</ecNumber>
    </recommendedName>
</protein>
<dbReference type="GO" id="GO:0034271">
    <property type="term" value="C:phosphatidylinositol 3-kinase complex, class III, type I"/>
    <property type="evidence" value="ECO:0007669"/>
    <property type="project" value="TreeGrafter"/>
</dbReference>
<keyword evidence="4 11" id="KW-0853">WD repeat</keyword>
<evidence type="ECO:0000256" key="9">
    <source>
        <dbReference type="ARBA" id="ARBA00022840"/>
    </source>
</evidence>
<dbReference type="EMBL" id="WJQU01000003">
    <property type="protein sequence ID" value="KAJ6637851.1"/>
    <property type="molecule type" value="Genomic_DNA"/>
</dbReference>
<dbReference type="InterPro" id="IPR055231">
    <property type="entry name" value="2AA_helical"/>
</dbReference>
<evidence type="ECO:0000256" key="6">
    <source>
        <dbReference type="ARBA" id="ARBA00022737"/>
    </source>
</evidence>
<name>A0A9Q0MTS8_9DIPT</name>
<comment type="subcellular location">
    <subcellularLocation>
        <location evidence="1">Cytoplasmic vesicle</location>
        <location evidence="1">Autophagosome</location>
    </subcellularLocation>
</comment>
<dbReference type="Gene3D" id="1.25.10.10">
    <property type="entry name" value="Leucine-rich Repeat Variant"/>
    <property type="match status" value="1"/>
</dbReference>